<organism evidence="1 2">
    <name type="scientific">Trichoderma arundinaceum</name>
    <dbReference type="NCBI Taxonomy" id="490622"/>
    <lineage>
        <taxon>Eukaryota</taxon>
        <taxon>Fungi</taxon>
        <taxon>Dikarya</taxon>
        <taxon>Ascomycota</taxon>
        <taxon>Pezizomycotina</taxon>
        <taxon>Sordariomycetes</taxon>
        <taxon>Hypocreomycetidae</taxon>
        <taxon>Hypocreales</taxon>
        <taxon>Hypocreaceae</taxon>
        <taxon>Trichoderma</taxon>
    </lineage>
</organism>
<comment type="caution">
    <text evidence="1">The sequence shown here is derived from an EMBL/GenBank/DDBJ whole genome shotgun (WGS) entry which is preliminary data.</text>
</comment>
<dbReference type="OrthoDB" id="10264449at2759"/>
<dbReference type="STRING" id="490622.A0A395NF50"/>
<dbReference type="EMBL" id="PXOA01000500">
    <property type="protein sequence ID" value="RFU74758.1"/>
    <property type="molecule type" value="Genomic_DNA"/>
</dbReference>
<protein>
    <recommendedName>
        <fullName evidence="3">SnoaL-like domain-containing protein</fullName>
    </recommendedName>
</protein>
<evidence type="ECO:0000313" key="2">
    <source>
        <dbReference type="Proteomes" id="UP000266272"/>
    </source>
</evidence>
<gene>
    <name evidence="1" type="ORF">TARUN_7487</name>
</gene>
<reference evidence="1 2" key="1">
    <citation type="journal article" date="2018" name="PLoS Pathog.">
        <title>Evolution of structural diversity of trichothecenes, a family of toxins produced by plant pathogenic and entomopathogenic fungi.</title>
        <authorList>
            <person name="Proctor R.H."/>
            <person name="McCormick S.P."/>
            <person name="Kim H.S."/>
            <person name="Cardoza R.E."/>
            <person name="Stanley A.M."/>
            <person name="Lindo L."/>
            <person name="Kelly A."/>
            <person name="Brown D.W."/>
            <person name="Lee T."/>
            <person name="Vaughan M.M."/>
            <person name="Alexander N.J."/>
            <person name="Busman M."/>
            <person name="Gutierrez S."/>
        </authorList>
    </citation>
    <scope>NUCLEOTIDE SEQUENCE [LARGE SCALE GENOMIC DNA]</scope>
    <source>
        <strain evidence="1 2">IBT 40837</strain>
    </source>
</reference>
<evidence type="ECO:0008006" key="3">
    <source>
        <dbReference type="Google" id="ProtNLM"/>
    </source>
</evidence>
<proteinExistence type="predicted"/>
<dbReference type="AlphaFoldDB" id="A0A395NF50"/>
<keyword evidence="2" id="KW-1185">Reference proteome</keyword>
<accession>A0A395NF50</accession>
<name>A0A395NF50_TRIAR</name>
<dbReference type="SUPFAM" id="SSF54427">
    <property type="entry name" value="NTF2-like"/>
    <property type="match status" value="1"/>
</dbReference>
<sequence>MAPPNAVIREMLEAQMLHQIHPEYELPKGGPGTLIDNVSDDVFFQIVTEHPELARSVNGRQAVLDVTKNVMHQIVDHNEDIKTEIVHLIGGGDSPWLAAVLRQVTKSKVGDVFTHEWVVIFEFNNQDKIKTLKIYPDAHTVQEHAGKHDLDL</sequence>
<dbReference type="Gene3D" id="3.10.450.50">
    <property type="match status" value="1"/>
</dbReference>
<dbReference type="Proteomes" id="UP000266272">
    <property type="component" value="Unassembled WGS sequence"/>
</dbReference>
<evidence type="ECO:0000313" key="1">
    <source>
        <dbReference type="EMBL" id="RFU74758.1"/>
    </source>
</evidence>
<dbReference type="InterPro" id="IPR032710">
    <property type="entry name" value="NTF2-like_dom_sf"/>
</dbReference>